<dbReference type="KEGG" id="sroi:IAG44_00400"/>
<dbReference type="PANTHER" id="PTHR21310">
    <property type="entry name" value="AMINOGLYCOSIDE PHOSPHOTRANSFERASE-RELATED-RELATED"/>
    <property type="match status" value="1"/>
</dbReference>
<dbReference type="SUPFAM" id="SSF56112">
    <property type="entry name" value="Protein kinase-like (PK-like)"/>
    <property type="match status" value="1"/>
</dbReference>
<dbReference type="GO" id="GO:0016740">
    <property type="term" value="F:transferase activity"/>
    <property type="evidence" value="ECO:0007669"/>
    <property type="project" value="UniProtKB-KW"/>
</dbReference>
<dbReference type="Pfam" id="PF01636">
    <property type="entry name" value="APH"/>
    <property type="match status" value="1"/>
</dbReference>
<organism evidence="2 3">
    <name type="scientific">Streptomyces roseirectus</name>
    <dbReference type="NCBI Taxonomy" id="2768066"/>
    <lineage>
        <taxon>Bacteria</taxon>
        <taxon>Bacillati</taxon>
        <taxon>Actinomycetota</taxon>
        <taxon>Actinomycetes</taxon>
        <taxon>Kitasatosporales</taxon>
        <taxon>Streptomycetaceae</taxon>
        <taxon>Streptomyces</taxon>
    </lineage>
</organism>
<dbReference type="InterPro" id="IPR051678">
    <property type="entry name" value="AGP_Transferase"/>
</dbReference>
<dbReference type="Gene3D" id="3.30.200.20">
    <property type="entry name" value="Phosphorylase Kinase, domain 1"/>
    <property type="match status" value="1"/>
</dbReference>
<keyword evidence="2" id="KW-0808">Transferase</keyword>
<proteinExistence type="predicted"/>
<protein>
    <submittedName>
        <fullName evidence="2">Aminoglycoside phosphotransferase family protein</fullName>
    </submittedName>
</protein>
<dbReference type="Gene3D" id="3.90.1200.10">
    <property type="match status" value="1"/>
</dbReference>
<dbReference type="Proteomes" id="UP000516052">
    <property type="component" value="Chromosome"/>
</dbReference>
<name>A0A7H0IRT1_9ACTN</name>
<dbReference type="CDD" id="cd05155">
    <property type="entry name" value="APH_ChoK_like_1"/>
    <property type="match status" value="1"/>
</dbReference>
<reference evidence="2 3" key="1">
    <citation type="submission" date="2020-08" db="EMBL/GenBank/DDBJ databases">
        <title>A novel species.</title>
        <authorList>
            <person name="Gao J."/>
        </authorList>
    </citation>
    <scope>NUCLEOTIDE SEQUENCE [LARGE SCALE GENOMIC DNA]</scope>
    <source>
        <strain evidence="2 3">CRXT-G-22</strain>
    </source>
</reference>
<keyword evidence="3" id="KW-1185">Reference proteome</keyword>
<dbReference type="AlphaFoldDB" id="A0A7H0IRT1"/>
<evidence type="ECO:0000313" key="2">
    <source>
        <dbReference type="EMBL" id="QNP75497.1"/>
    </source>
</evidence>
<evidence type="ECO:0000259" key="1">
    <source>
        <dbReference type="Pfam" id="PF01636"/>
    </source>
</evidence>
<accession>A0A7H0IRT1</accession>
<dbReference type="InterPro" id="IPR011009">
    <property type="entry name" value="Kinase-like_dom_sf"/>
</dbReference>
<gene>
    <name evidence="2" type="ORF">IAG44_00400</name>
</gene>
<feature type="domain" description="Aminoglycoside phosphotransferase" evidence="1">
    <location>
        <begin position="34"/>
        <end position="257"/>
    </location>
</feature>
<dbReference type="PANTHER" id="PTHR21310:SF42">
    <property type="entry name" value="BIFUNCTIONAL AAC_APH"/>
    <property type="match status" value="1"/>
</dbReference>
<evidence type="ECO:0000313" key="3">
    <source>
        <dbReference type="Proteomes" id="UP000516052"/>
    </source>
</evidence>
<dbReference type="EMBL" id="CP060828">
    <property type="protein sequence ID" value="QNP75497.1"/>
    <property type="molecule type" value="Genomic_DNA"/>
</dbReference>
<sequence>MHAGQLTVSAETVRALVERQFPEWRGLPVREVAAQGTVNAVFRIGDRLAARLPLERADAGVGRRRLEEEARAARELAGRTRFPTPEPVALGEPGAGHPLPWSVQTWLPGVVAADEDPGASSAFARDLAVLIGELRAVGTRGRRFTGTGRGGDLRSHDAWLETCFRRGEHLLDVPPLRRLWADLRELPRGPAADVMAHQDLIPGNVLVSGGRLAGVLDVGGFGPADPSLDLVSAWHLLDAGPRRVLRERLGSDDLERERGKAWAFAQAMGLVWYYVDSNPVMCRTGRRTLERIVGDGSQRGRADASVWRVRTSGRA</sequence>
<dbReference type="InterPro" id="IPR002575">
    <property type="entry name" value="Aminoglycoside_PTrfase"/>
</dbReference>